<dbReference type="PANTHER" id="PTHR23026:SF90">
    <property type="entry name" value="IODOTYROSINE DEIODINASE 1"/>
    <property type="match status" value="1"/>
</dbReference>
<feature type="domain" description="Nitroreductase" evidence="4">
    <location>
        <begin position="2"/>
        <end position="34"/>
    </location>
</feature>
<dbReference type="EMBL" id="LNGF01000011">
    <property type="protein sequence ID" value="KYC48079.1"/>
    <property type="molecule type" value="Genomic_DNA"/>
</dbReference>
<dbReference type="InterPro" id="IPR029479">
    <property type="entry name" value="Nitroreductase"/>
</dbReference>
<dbReference type="GO" id="GO:0016491">
    <property type="term" value="F:oxidoreductase activity"/>
    <property type="evidence" value="ECO:0007669"/>
    <property type="project" value="UniProtKB-KW"/>
</dbReference>
<dbReference type="EMBL" id="LNGE01000010">
    <property type="protein sequence ID" value="KYC45822.1"/>
    <property type="molecule type" value="Genomic_DNA"/>
</dbReference>
<dbReference type="PANTHER" id="PTHR23026">
    <property type="entry name" value="NADPH NITROREDUCTASE"/>
    <property type="match status" value="1"/>
</dbReference>
<evidence type="ECO:0000313" key="9">
    <source>
        <dbReference type="Proteomes" id="UP000092401"/>
    </source>
</evidence>
<dbReference type="InterPro" id="IPR000415">
    <property type="entry name" value="Nitroreductase-like"/>
</dbReference>
<dbReference type="SUPFAM" id="SSF55469">
    <property type="entry name" value="FMN-dependent nitroreductase-like"/>
    <property type="match status" value="1"/>
</dbReference>
<keyword evidence="1" id="KW-0285">Flavoprotein</keyword>
<proteinExistence type="predicted"/>
<dbReference type="InterPro" id="IPR050627">
    <property type="entry name" value="Nitroreductase/BluB"/>
</dbReference>
<dbReference type="Proteomes" id="UP000091929">
    <property type="component" value="Unassembled WGS sequence"/>
</dbReference>
<dbReference type="Proteomes" id="UP000092403">
    <property type="component" value="Unassembled WGS sequence"/>
</dbReference>
<evidence type="ECO:0000256" key="2">
    <source>
        <dbReference type="ARBA" id="ARBA00022643"/>
    </source>
</evidence>
<accession>A0A150ILP8</accession>
<evidence type="ECO:0000313" key="6">
    <source>
        <dbReference type="EMBL" id="KYC48079.1"/>
    </source>
</evidence>
<keyword evidence="3" id="KW-0560">Oxidoreductase</keyword>
<dbReference type="EMBL" id="LNJC01000013">
    <property type="protein sequence ID" value="KYC50470.1"/>
    <property type="molecule type" value="Genomic_DNA"/>
</dbReference>
<accession>A0A150IZR7</accession>
<protein>
    <submittedName>
        <fullName evidence="5">Nitroreductase family protein</fullName>
    </submittedName>
</protein>
<evidence type="ECO:0000313" key="5">
    <source>
        <dbReference type="EMBL" id="KYC45822.1"/>
    </source>
</evidence>
<evidence type="ECO:0000256" key="1">
    <source>
        <dbReference type="ARBA" id="ARBA00022630"/>
    </source>
</evidence>
<dbReference type="AlphaFoldDB" id="A0A150ILP8"/>
<organism evidence="5 9">
    <name type="scientific">Candidatus Methanofastidiosum methylothiophilum</name>
    <dbReference type="NCBI Taxonomy" id="1705564"/>
    <lineage>
        <taxon>Archaea</taxon>
        <taxon>Methanobacteriati</taxon>
        <taxon>Methanobacteriota</taxon>
        <taxon>Stenosarchaea group</taxon>
        <taxon>Candidatus Methanofastidiosia</taxon>
        <taxon>Candidatus Methanofastidiosales</taxon>
        <taxon>Candidatus Methanofastidiosaceae</taxon>
        <taxon>Candidatus Methanofastidiosum</taxon>
    </lineage>
</organism>
<comment type="caution">
    <text evidence="5">The sequence shown here is derived from an EMBL/GenBank/DDBJ whole genome shotgun (WGS) entry which is preliminary data.</text>
</comment>
<accession>A0A150ISR8</accession>
<dbReference type="Proteomes" id="UP000092401">
    <property type="component" value="Unassembled WGS sequence"/>
</dbReference>
<reference evidence="8 9" key="1">
    <citation type="journal article" date="2016" name="ISME J.">
        <title>Chasing the elusive Euryarchaeota class WSA2: genomes reveal a uniquely fastidious methyl-reducing methanogen.</title>
        <authorList>
            <person name="Nobu M.K."/>
            <person name="Narihiro T."/>
            <person name="Kuroda K."/>
            <person name="Mei R."/>
            <person name="Liu W.T."/>
        </authorList>
    </citation>
    <scope>NUCLEOTIDE SEQUENCE [LARGE SCALE GENOMIC DNA]</scope>
    <source>
        <strain evidence="5">B03fssc0709_Meth_Bin005</strain>
        <strain evidence="6">B15fssc0709_Meth_Bin003</strain>
        <strain evidence="7">BMIXfssc0709_Meth_Bin006</strain>
    </source>
</reference>
<evidence type="ECO:0000313" key="7">
    <source>
        <dbReference type="EMBL" id="KYC50470.1"/>
    </source>
</evidence>
<keyword evidence="2" id="KW-0288">FMN</keyword>
<name>A0A150ILP8_9EURY</name>
<evidence type="ECO:0000259" key="4">
    <source>
        <dbReference type="Pfam" id="PF00881"/>
    </source>
</evidence>
<gene>
    <name evidence="5" type="ORF">APG10_00530</name>
    <name evidence="6" type="ORF">APG11_00649</name>
    <name evidence="7" type="ORF">APG12_00802</name>
</gene>
<evidence type="ECO:0000256" key="3">
    <source>
        <dbReference type="ARBA" id="ARBA00023002"/>
    </source>
</evidence>
<feature type="domain" description="Nitroreductase" evidence="4">
    <location>
        <begin position="40"/>
        <end position="120"/>
    </location>
</feature>
<sequence length="129" mass="14652">MKRILEAAMNAPSRKNEGPWHFVLIDSKKILDKIPSFHPNSKTLYEAPMAILVAGDLNITRDIFITIDCSAATENILLAAHSLDLGACWLGIYPDEERVNKIKDLLNLPGISFQFLLYQLVMKTRENRR</sequence>
<evidence type="ECO:0000313" key="8">
    <source>
        <dbReference type="Proteomes" id="UP000091929"/>
    </source>
</evidence>
<dbReference type="Gene3D" id="3.40.109.10">
    <property type="entry name" value="NADH Oxidase"/>
    <property type="match status" value="1"/>
</dbReference>
<dbReference type="Pfam" id="PF00881">
    <property type="entry name" value="Nitroreductase"/>
    <property type="match status" value="2"/>
</dbReference>